<dbReference type="InterPro" id="IPR033454">
    <property type="entry name" value="RecG_wedge"/>
</dbReference>
<evidence type="ECO:0000256" key="13">
    <source>
        <dbReference type="ARBA" id="ARBA00034808"/>
    </source>
</evidence>
<evidence type="ECO:0000256" key="1">
    <source>
        <dbReference type="ARBA" id="ARBA00007504"/>
    </source>
</evidence>
<dbReference type="PROSITE" id="PS51194">
    <property type="entry name" value="HELICASE_CTER"/>
    <property type="match status" value="1"/>
</dbReference>
<dbReference type="AlphaFoldDB" id="A0A9D1JZI3"/>
<dbReference type="InterPro" id="IPR045562">
    <property type="entry name" value="RecG_dom3_C"/>
</dbReference>
<dbReference type="SMART" id="SM00490">
    <property type="entry name" value="HELICc"/>
    <property type="match status" value="1"/>
</dbReference>
<gene>
    <name evidence="18" type="primary">recG</name>
    <name evidence="18" type="ORF">IAB51_03005</name>
</gene>
<evidence type="ECO:0000313" key="19">
    <source>
        <dbReference type="Proteomes" id="UP000824002"/>
    </source>
</evidence>
<evidence type="ECO:0000256" key="3">
    <source>
        <dbReference type="ARBA" id="ARBA00022741"/>
    </source>
</evidence>
<reference evidence="18" key="1">
    <citation type="submission" date="2020-10" db="EMBL/GenBank/DDBJ databases">
        <authorList>
            <person name="Gilroy R."/>
        </authorList>
    </citation>
    <scope>NUCLEOTIDE SEQUENCE</scope>
    <source>
        <strain evidence="18">CHK199-13235</strain>
    </source>
</reference>
<dbReference type="SUPFAM" id="SSF50249">
    <property type="entry name" value="Nucleic acid-binding proteins"/>
    <property type="match status" value="1"/>
</dbReference>
<dbReference type="CDD" id="cd17992">
    <property type="entry name" value="DEXHc_RecG"/>
    <property type="match status" value="1"/>
</dbReference>
<dbReference type="GO" id="GO:0003677">
    <property type="term" value="F:DNA binding"/>
    <property type="evidence" value="ECO:0007669"/>
    <property type="project" value="UniProtKB-KW"/>
</dbReference>
<evidence type="ECO:0000256" key="10">
    <source>
        <dbReference type="ARBA" id="ARBA00023204"/>
    </source>
</evidence>
<keyword evidence="9 15" id="KW-0233">DNA recombination</keyword>
<organism evidence="18 19">
    <name type="scientific">Candidatus Merdivicinus excrementipullorum</name>
    <dbReference type="NCBI Taxonomy" id="2840867"/>
    <lineage>
        <taxon>Bacteria</taxon>
        <taxon>Bacillati</taxon>
        <taxon>Bacillota</taxon>
        <taxon>Clostridia</taxon>
        <taxon>Eubacteriales</taxon>
        <taxon>Oscillospiraceae</taxon>
        <taxon>Oscillospiraceae incertae sedis</taxon>
        <taxon>Candidatus Merdivicinus</taxon>
    </lineage>
</organism>
<dbReference type="InterPro" id="IPR012340">
    <property type="entry name" value="NA-bd_OB-fold"/>
</dbReference>
<evidence type="ECO:0000256" key="11">
    <source>
        <dbReference type="ARBA" id="ARBA00023235"/>
    </source>
</evidence>
<comment type="catalytic activity">
    <reaction evidence="14 15">
        <text>ATP + H2O = ADP + phosphate + H(+)</text>
        <dbReference type="Rhea" id="RHEA:13065"/>
        <dbReference type="ChEBI" id="CHEBI:15377"/>
        <dbReference type="ChEBI" id="CHEBI:15378"/>
        <dbReference type="ChEBI" id="CHEBI:30616"/>
        <dbReference type="ChEBI" id="CHEBI:43474"/>
        <dbReference type="ChEBI" id="CHEBI:456216"/>
        <dbReference type="EC" id="5.6.2.4"/>
    </reaction>
</comment>
<dbReference type="SMART" id="SM00487">
    <property type="entry name" value="DEXDc"/>
    <property type="match status" value="1"/>
</dbReference>
<dbReference type="GO" id="GO:0005524">
    <property type="term" value="F:ATP binding"/>
    <property type="evidence" value="ECO:0007669"/>
    <property type="project" value="UniProtKB-KW"/>
</dbReference>
<keyword evidence="6 15" id="KW-0347">Helicase</keyword>
<evidence type="ECO:0000256" key="8">
    <source>
        <dbReference type="ARBA" id="ARBA00023125"/>
    </source>
</evidence>
<dbReference type="InterPro" id="IPR004609">
    <property type="entry name" value="ATP-dep_DNA_helicase_RecG"/>
</dbReference>
<reference evidence="18" key="2">
    <citation type="journal article" date="2021" name="PeerJ">
        <title>Extensive microbial diversity within the chicken gut microbiome revealed by metagenomics and culture.</title>
        <authorList>
            <person name="Gilroy R."/>
            <person name="Ravi A."/>
            <person name="Getino M."/>
            <person name="Pursley I."/>
            <person name="Horton D.L."/>
            <person name="Alikhan N.F."/>
            <person name="Baker D."/>
            <person name="Gharbi K."/>
            <person name="Hall N."/>
            <person name="Watson M."/>
            <person name="Adriaenssens E.M."/>
            <person name="Foster-Nyarko E."/>
            <person name="Jarju S."/>
            <person name="Secka A."/>
            <person name="Antonio M."/>
            <person name="Oren A."/>
            <person name="Chaudhuri R.R."/>
            <person name="La Ragione R."/>
            <person name="Hildebrand F."/>
            <person name="Pallen M.J."/>
        </authorList>
    </citation>
    <scope>NUCLEOTIDE SEQUENCE</scope>
    <source>
        <strain evidence="18">CHK199-13235</strain>
    </source>
</reference>
<dbReference type="Pfam" id="PF17191">
    <property type="entry name" value="RecG_wedge"/>
    <property type="match status" value="1"/>
</dbReference>
<evidence type="ECO:0000256" key="14">
    <source>
        <dbReference type="ARBA" id="ARBA00048988"/>
    </source>
</evidence>
<comment type="similarity">
    <text evidence="1 15">Belongs to the helicase family. RecG subfamily.</text>
</comment>
<keyword evidence="4 15" id="KW-0227">DNA damage</keyword>
<dbReference type="NCBIfam" id="NF008165">
    <property type="entry name" value="PRK10917.1-3"/>
    <property type="match status" value="1"/>
</dbReference>
<dbReference type="Proteomes" id="UP000824002">
    <property type="component" value="Unassembled WGS sequence"/>
</dbReference>
<dbReference type="InterPro" id="IPR047112">
    <property type="entry name" value="RecG/Mfd"/>
</dbReference>
<evidence type="ECO:0000256" key="2">
    <source>
        <dbReference type="ARBA" id="ARBA00017846"/>
    </source>
</evidence>
<evidence type="ECO:0000256" key="4">
    <source>
        <dbReference type="ARBA" id="ARBA00022763"/>
    </source>
</evidence>
<dbReference type="GO" id="GO:0006281">
    <property type="term" value="P:DNA repair"/>
    <property type="evidence" value="ECO:0007669"/>
    <property type="project" value="UniProtKB-UniRule"/>
</dbReference>
<evidence type="ECO:0000259" key="16">
    <source>
        <dbReference type="PROSITE" id="PS51192"/>
    </source>
</evidence>
<dbReference type="InterPro" id="IPR014001">
    <property type="entry name" value="Helicase_ATP-bd"/>
</dbReference>
<dbReference type="InterPro" id="IPR001650">
    <property type="entry name" value="Helicase_C-like"/>
</dbReference>
<dbReference type="PROSITE" id="PS51192">
    <property type="entry name" value="HELICASE_ATP_BIND_1"/>
    <property type="match status" value="1"/>
</dbReference>
<keyword evidence="7 15" id="KW-0067">ATP-binding</keyword>
<dbReference type="PANTHER" id="PTHR47964:SF1">
    <property type="entry name" value="ATP-DEPENDENT DNA HELICASE HOMOLOG RECG, CHLOROPLASTIC"/>
    <property type="match status" value="1"/>
</dbReference>
<evidence type="ECO:0000256" key="12">
    <source>
        <dbReference type="ARBA" id="ARBA00034617"/>
    </source>
</evidence>
<dbReference type="Gene3D" id="2.40.50.140">
    <property type="entry name" value="Nucleic acid-binding proteins"/>
    <property type="match status" value="1"/>
</dbReference>
<dbReference type="Pfam" id="PF19833">
    <property type="entry name" value="RecG_dom3_C"/>
    <property type="match status" value="1"/>
</dbReference>
<dbReference type="InterPro" id="IPR011545">
    <property type="entry name" value="DEAD/DEAH_box_helicase_dom"/>
</dbReference>
<feature type="domain" description="Helicase ATP-binding" evidence="16">
    <location>
        <begin position="266"/>
        <end position="427"/>
    </location>
</feature>
<accession>A0A9D1JZI3</accession>
<keyword evidence="3 15" id="KW-0547">Nucleotide-binding</keyword>
<evidence type="ECO:0000259" key="17">
    <source>
        <dbReference type="PROSITE" id="PS51194"/>
    </source>
</evidence>
<protein>
    <recommendedName>
        <fullName evidence="2 15">ATP-dependent DNA helicase RecG</fullName>
        <ecNumber evidence="13 15">5.6.2.4</ecNumber>
    </recommendedName>
</protein>
<keyword evidence="8" id="KW-0238">DNA-binding</keyword>
<dbReference type="GO" id="GO:0016787">
    <property type="term" value="F:hydrolase activity"/>
    <property type="evidence" value="ECO:0007669"/>
    <property type="project" value="UniProtKB-KW"/>
</dbReference>
<dbReference type="PANTHER" id="PTHR47964">
    <property type="entry name" value="ATP-DEPENDENT DNA HELICASE HOMOLOG RECG, CHLOROPLASTIC"/>
    <property type="match status" value="1"/>
</dbReference>
<comment type="catalytic activity">
    <reaction evidence="12 15">
        <text>Couples ATP hydrolysis with the unwinding of duplex DNA by translocating in the 3'-5' direction.</text>
        <dbReference type="EC" id="5.6.2.4"/>
    </reaction>
</comment>
<sequence>MSLDSPVTALKNVGAKRAALYEKLGIRTVYDLLRFYPRSYIDYTSPIMAADGQEGESCVIKGYVLKKLQPAPIRKGLVLYKILANDGLSNFQVTIFNNEYAYYGIKAGEEYVFAGKFSAMGRVFQLSMTSYLPAEEAGILRPVYNLTEGLSNGMVVNNMAEAIVCADQLEEPLPKELLQGQKLCQLRYAIENIHFPNGREAYEIARRRLVFEEFFTLSLALIKLRGREKAATAVQLDNTDITAFEASLPFSLTGAQRRAIGEILEDMKKPYPMNRLLQGDVGSGKTMVAAAAVYAAAKSGYQSAVMAPTEILAAQHFATFSKVLEPLGIKVCLLTGSLTPRQKELLKEEIAAGTYDTVVGTHALVQNSTVFHNLGLVITDEQHRFGVEQRRRLAGKGESPHSLVMSATPIPRTLALIVYGDLDLSILDELPKGRQAVETLVIHSDKRNRALGFVKEHIAAGEQAYIVCPLVEESDSGLLAASQYKEQIAGAFPGIAVGLLHGKMRPAEKDAVMSAFQKNEIQLLVSTTVVEVGVDVPNATVMMVENAERFGLAQLHQLRGRVGRGSKKSYCILVSDNDGEENRKRLKVMKSTSDGFVIAREDLKLRGSGDFFGSRQSGMPALAIADLFEDAGMFAEAQEAARALLKDDPELEKLENHPLKVIIDQIFDQNKDGWN</sequence>
<dbReference type="InterPro" id="IPR027417">
    <property type="entry name" value="P-loop_NTPase"/>
</dbReference>
<dbReference type="NCBIfam" id="TIGR00643">
    <property type="entry name" value="recG"/>
    <property type="match status" value="1"/>
</dbReference>
<evidence type="ECO:0000256" key="5">
    <source>
        <dbReference type="ARBA" id="ARBA00022801"/>
    </source>
</evidence>
<dbReference type="EMBL" id="DVJP01000025">
    <property type="protein sequence ID" value="HIS75757.1"/>
    <property type="molecule type" value="Genomic_DNA"/>
</dbReference>
<evidence type="ECO:0000256" key="7">
    <source>
        <dbReference type="ARBA" id="ARBA00022840"/>
    </source>
</evidence>
<keyword evidence="5 15" id="KW-0378">Hydrolase</keyword>
<keyword evidence="10 15" id="KW-0234">DNA repair</keyword>
<dbReference type="GO" id="GO:0043138">
    <property type="term" value="F:3'-5' DNA helicase activity"/>
    <property type="evidence" value="ECO:0007669"/>
    <property type="project" value="UniProtKB-EC"/>
</dbReference>
<dbReference type="GO" id="GO:0006310">
    <property type="term" value="P:DNA recombination"/>
    <property type="evidence" value="ECO:0007669"/>
    <property type="project" value="UniProtKB-UniRule"/>
</dbReference>
<evidence type="ECO:0000256" key="6">
    <source>
        <dbReference type="ARBA" id="ARBA00022806"/>
    </source>
</evidence>
<proteinExistence type="inferred from homology"/>
<dbReference type="SUPFAM" id="SSF52540">
    <property type="entry name" value="P-loop containing nucleoside triphosphate hydrolases"/>
    <property type="match status" value="2"/>
</dbReference>
<dbReference type="NCBIfam" id="NF008168">
    <property type="entry name" value="PRK10917.2-2"/>
    <property type="match status" value="1"/>
</dbReference>
<evidence type="ECO:0000256" key="15">
    <source>
        <dbReference type="RuleBase" id="RU363016"/>
    </source>
</evidence>
<comment type="caution">
    <text evidence="18">The sequence shown here is derived from an EMBL/GenBank/DDBJ whole genome shotgun (WGS) entry which is preliminary data.</text>
</comment>
<name>A0A9D1JZI3_9FIRM</name>
<comment type="function">
    <text evidence="15">Plays a critical role in recombination and DNA repair. Helps process Holliday junction intermediates to mature products by catalyzing branch migration. Has replication fork regression activity, unwinds stalled or blocked replication forks to make a HJ that can be resolved. Has a DNA unwinding activity characteristic of a DNA helicase with 3'-5' polarity.</text>
</comment>
<feature type="domain" description="Helicase C-terminal" evidence="17">
    <location>
        <begin position="446"/>
        <end position="604"/>
    </location>
</feature>
<evidence type="ECO:0000313" key="18">
    <source>
        <dbReference type="EMBL" id="HIS75757.1"/>
    </source>
</evidence>
<evidence type="ECO:0000256" key="9">
    <source>
        <dbReference type="ARBA" id="ARBA00023172"/>
    </source>
</evidence>
<keyword evidence="11" id="KW-0413">Isomerase</keyword>
<dbReference type="Pfam" id="PF00270">
    <property type="entry name" value="DEAD"/>
    <property type="match status" value="1"/>
</dbReference>
<dbReference type="Gene3D" id="3.40.50.300">
    <property type="entry name" value="P-loop containing nucleotide triphosphate hydrolases"/>
    <property type="match status" value="2"/>
</dbReference>
<dbReference type="Pfam" id="PF00271">
    <property type="entry name" value="Helicase_C"/>
    <property type="match status" value="1"/>
</dbReference>
<dbReference type="EC" id="5.6.2.4" evidence="13 15"/>